<comment type="function">
    <text evidence="6">Involved in the assembly of lipopolysaccharide (LPS). Required for the translocation of LPS from the inner membrane to the outer membrane. Facilitates the transfer of LPS from the inner membrane to the periplasmic protein LptA. Could be a docking site for LptA.</text>
</comment>
<keyword evidence="5 6" id="KW-0472">Membrane</keyword>
<name>A0ABS9D3U7_9ALTE</name>
<comment type="subunit">
    <text evidence="6">Component of the lipopolysaccharide transport and assembly complex. Interacts with LptA and the LptBFG transporter complex.</text>
</comment>
<accession>A0ABS9D3U7</accession>
<comment type="caution">
    <text evidence="8">The sequence shown here is derived from an EMBL/GenBank/DDBJ whole genome shotgun (WGS) entry which is preliminary data.</text>
</comment>
<organism evidence="8 9">
    <name type="scientific">Paraglaciecola algarum</name>
    <dbReference type="NCBI Taxonomy" id="3050085"/>
    <lineage>
        <taxon>Bacteria</taxon>
        <taxon>Pseudomonadati</taxon>
        <taxon>Pseudomonadota</taxon>
        <taxon>Gammaproteobacteria</taxon>
        <taxon>Alteromonadales</taxon>
        <taxon>Alteromonadaceae</taxon>
        <taxon>Paraglaciecola</taxon>
    </lineage>
</organism>
<evidence type="ECO:0000256" key="4">
    <source>
        <dbReference type="ARBA" id="ARBA00022989"/>
    </source>
</evidence>
<keyword evidence="1 6" id="KW-1003">Cell membrane</keyword>
<keyword evidence="3 6" id="KW-0812">Transmembrane</keyword>
<evidence type="ECO:0000313" key="9">
    <source>
        <dbReference type="Proteomes" id="UP001521137"/>
    </source>
</evidence>
<evidence type="ECO:0000256" key="5">
    <source>
        <dbReference type="ARBA" id="ARBA00023136"/>
    </source>
</evidence>
<dbReference type="Proteomes" id="UP001521137">
    <property type="component" value="Unassembled WGS sequence"/>
</dbReference>
<dbReference type="EMBL" id="JAKGAS010000002">
    <property type="protein sequence ID" value="MCF2947594.1"/>
    <property type="molecule type" value="Genomic_DNA"/>
</dbReference>
<proteinExistence type="inferred from homology"/>
<evidence type="ECO:0000256" key="6">
    <source>
        <dbReference type="HAMAP-Rule" id="MF_01915"/>
    </source>
</evidence>
<keyword evidence="2 6" id="KW-0997">Cell inner membrane</keyword>
<sequence>MNRVTACISFLFLLALGLSLPGWLSKEEVIPIAKTEEAWIPNYQAKKMRSTLHDKTGKVNHQVYAEHMENYDLLGFTLFKQPEYLLFAQTPHPWKVNALEGTLYEDQRLQFETDVEITSLSSNGYVQTIRTSYVEVNLANKTMSSDQAVEIIGPNYVINSNGFTASLETQRYELLDHVKTVYHPATQN</sequence>
<dbReference type="InterPro" id="IPR010664">
    <property type="entry name" value="LipoPS_assembly_LptC-rel"/>
</dbReference>
<dbReference type="InterPro" id="IPR052363">
    <property type="entry name" value="LPS_export_LptC"/>
</dbReference>
<dbReference type="PIRSF" id="PIRSF028513">
    <property type="entry name" value="LptC"/>
    <property type="match status" value="1"/>
</dbReference>
<evidence type="ECO:0000256" key="1">
    <source>
        <dbReference type="ARBA" id="ARBA00022475"/>
    </source>
</evidence>
<evidence type="ECO:0000256" key="2">
    <source>
        <dbReference type="ARBA" id="ARBA00022519"/>
    </source>
</evidence>
<evidence type="ECO:0000256" key="3">
    <source>
        <dbReference type="ARBA" id="ARBA00022692"/>
    </source>
</evidence>
<dbReference type="PANTHER" id="PTHR37481">
    <property type="entry name" value="LIPOPOLYSACCHARIDE EXPORT SYSTEM PROTEIN LPTC"/>
    <property type="match status" value="1"/>
</dbReference>
<protein>
    <recommendedName>
        <fullName evidence="6 7">Lipopolysaccharide export system protein LptC</fullName>
    </recommendedName>
</protein>
<gene>
    <name evidence="6 8" type="primary">lptC</name>
    <name evidence="8" type="ORF">L0668_05700</name>
</gene>
<dbReference type="RefSeq" id="WP_235311115.1">
    <property type="nucleotide sequence ID" value="NZ_JAKGAS010000002.1"/>
</dbReference>
<comment type="function">
    <text evidence="7">Required for the translocation of lipopolysaccharide (LPS) from the inner membrane to the outer membrane.</text>
</comment>
<evidence type="ECO:0000313" key="8">
    <source>
        <dbReference type="EMBL" id="MCF2947594.1"/>
    </source>
</evidence>
<keyword evidence="9" id="KW-1185">Reference proteome</keyword>
<reference evidence="8 9" key="1">
    <citation type="submission" date="2022-01" db="EMBL/GenBank/DDBJ databases">
        <title>Paraglaciecola sp. G1-23.</title>
        <authorList>
            <person name="Jin M.S."/>
            <person name="Han D.M."/>
            <person name="Kim H.M."/>
            <person name="Jeon C.O."/>
        </authorList>
    </citation>
    <scope>NUCLEOTIDE SEQUENCE [LARGE SCALE GENOMIC DNA]</scope>
    <source>
        <strain evidence="8 9">G1-23</strain>
    </source>
</reference>
<dbReference type="NCBIfam" id="TIGR04409">
    <property type="entry name" value="LptC_YrbK"/>
    <property type="match status" value="1"/>
</dbReference>
<dbReference type="HAMAP" id="MF_01915">
    <property type="entry name" value="LPS_assembly_LptC"/>
    <property type="match status" value="1"/>
</dbReference>
<keyword evidence="4 6" id="KW-1133">Transmembrane helix</keyword>
<dbReference type="Gene3D" id="2.60.450.10">
    <property type="entry name" value="Lipopolysaccharide (LPS) transport protein A like domain"/>
    <property type="match status" value="1"/>
</dbReference>
<dbReference type="PANTHER" id="PTHR37481:SF1">
    <property type="entry name" value="LIPOPOLYSACCHARIDE EXPORT SYSTEM PROTEIN LPTC"/>
    <property type="match status" value="1"/>
</dbReference>
<dbReference type="InterPro" id="IPR026265">
    <property type="entry name" value="LptC"/>
</dbReference>
<evidence type="ECO:0000256" key="7">
    <source>
        <dbReference type="PIRNR" id="PIRNR028513"/>
    </source>
</evidence>
<comment type="similarity">
    <text evidence="6 7">Belongs to the LptC family.</text>
</comment>
<dbReference type="Pfam" id="PF06835">
    <property type="entry name" value="LptC"/>
    <property type="match status" value="1"/>
</dbReference>
<comment type="subcellular location">
    <subcellularLocation>
        <location evidence="6">Cell inner membrane</location>
        <topology evidence="6">Single-pass membrane protein</topology>
    </subcellularLocation>
</comment>